<protein>
    <submittedName>
        <fullName evidence="4">Aminotransferase class V</fullName>
    </submittedName>
</protein>
<dbReference type="OrthoDB" id="9804366at2"/>
<proteinExistence type="predicted"/>
<evidence type="ECO:0000313" key="5">
    <source>
        <dbReference type="Proteomes" id="UP000184322"/>
    </source>
</evidence>
<dbReference type="GO" id="GO:0008483">
    <property type="term" value="F:transaminase activity"/>
    <property type="evidence" value="ECO:0007669"/>
    <property type="project" value="UniProtKB-KW"/>
</dbReference>
<dbReference type="EMBL" id="CP017813">
    <property type="protein sequence ID" value="APJ38519.1"/>
    <property type="molecule type" value="Genomic_DNA"/>
</dbReference>
<evidence type="ECO:0000313" key="4">
    <source>
        <dbReference type="EMBL" id="APJ38519.1"/>
    </source>
</evidence>
<dbReference type="RefSeq" id="WP_073372522.1">
    <property type="nucleotide sequence ID" value="NZ_CP017813.1"/>
</dbReference>
<gene>
    <name evidence="4" type="ORF">BLA55_02515</name>
</gene>
<evidence type="ECO:0000256" key="1">
    <source>
        <dbReference type="ARBA" id="ARBA00001933"/>
    </source>
</evidence>
<dbReference type="Proteomes" id="UP000184322">
    <property type="component" value="Chromosome"/>
</dbReference>
<organism evidence="4 5">
    <name type="scientific">Mycoplasmopsis pullorum</name>
    <dbReference type="NCBI Taxonomy" id="48003"/>
    <lineage>
        <taxon>Bacteria</taxon>
        <taxon>Bacillati</taxon>
        <taxon>Mycoplasmatota</taxon>
        <taxon>Mycoplasmoidales</taxon>
        <taxon>Metamycoplasmataceae</taxon>
        <taxon>Mycoplasmopsis</taxon>
    </lineage>
</organism>
<keyword evidence="2" id="KW-0663">Pyridoxal phosphate</keyword>
<reference evidence="5" key="1">
    <citation type="submission" date="2016-10" db="EMBL/GenBank/DDBJ databases">
        <authorList>
            <person name="Beylefeld A."/>
            <person name="Abolnik C."/>
        </authorList>
    </citation>
    <scope>NUCLEOTIDE SEQUENCE [LARGE SCALE GENOMIC DNA]</scope>
    <source>
        <strain evidence="5">B359_6</strain>
    </source>
</reference>
<dbReference type="PANTHER" id="PTHR43586">
    <property type="entry name" value="CYSTEINE DESULFURASE"/>
    <property type="match status" value="1"/>
</dbReference>
<keyword evidence="5" id="KW-1185">Reference proteome</keyword>
<dbReference type="STRING" id="48003.BLA55_02515"/>
<feature type="domain" description="Aminotransferase class V" evidence="3">
    <location>
        <begin position="17"/>
        <end position="371"/>
    </location>
</feature>
<dbReference type="PANTHER" id="PTHR43586:SF8">
    <property type="entry name" value="CYSTEINE DESULFURASE 1, CHLOROPLASTIC"/>
    <property type="match status" value="1"/>
</dbReference>
<keyword evidence="4" id="KW-0808">Transferase</keyword>
<keyword evidence="4" id="KW-0032">Aminotransferase</keyword>
<dbReference type="AlphaFoldDB" id="A0A1L4FSF6"/>
<dbReference type="SUPFAM" id="SSF53383">
    <property type="entry name" value="PLP-dependent transferases"/>
    <property type="match status" value="1"/>
</dbReference>
<dbReference type="KEGG" id="mpul:BLA55_02515"/>
<dbReference type="Pfam" id="PF00266">
    <property type="entry name" value="Aminotran_5"/>
    <property type="match status" value="1"/>
</dbReference>
<dbReference type="InterPro" id="IPR015422">
    <property type="entry name" value="PyrdxlP-dep_Trfase_small"/>
</dbReference>
<dbReference type="InterPro" id="IPR000192">
    <property type="entry name" value="Aminotrans_V_dom"/>
</dbReference>
<name>A0A1L4FSF6_9BACT</name>
<evidence type="ECO:0000256" key="2">
    <source>
        <dbReference type="ARBA" id="ARBA00022898"/>
    </source>
</evidence>
<sequence>MDNSKIRSQFPILKNITYFDSAALVLKPQCAIDSSNEFYTNFSISSRTQDTPLGNFINQKVHETRQKTADLIDAQNDEIIFTSGTTQSLNTLAQMLGPIVNTDDVILLSSYNHSSNMIPWIELAKAKKAKIIFSENIEKDINPKVKIVALAQETNNFNVNFDIKKIYQKCLENDALLINDAAQSIAHEKSSLKYAHALVFSTNKLYGPTGLGVLAIKKQLLAQIKPVEYGGGTLSAIDQNANWTPKKGIQIYEPGTQNLAGIFMFNSSLDFLNTVGYEQTQEILKELSLYLHQELKKIENVEIYTAPGDSITLINVKNVNAQDVATYLGTKNIYTIAGIFCAPYLRNIQSQHSFLRISLGIYNTFEDIDKLIKELKEGGDFYAF</sequence>
<evidence type="ECO:0000259" key="3">
    <source>
        <dbReference type="Pfam" id="PF00266"/>
    </source>
</evidence>
<dbReference type="Gene3D" id="3.90.1150.10">
    <property type="entry name" value="Aspartate Aminotransferase, domain 1"/>
    <property type="match status" value="1"/>
</dbReference>
<dbReference type="InterPro" id="IPR015421">
    <property type="entry name" value="PyrdxlP-dep_Trfase_major"/>
</dbReference>
<dbReference type="InterPro" id="IPR015424">
    <property type="entry name" value="PyrdxlP-dep_Trfase"/>
</dbReference>
<comment type="cofactor">
    <cofactor evidence="1">
        <name>pyridoxal 5'-phosphate</name>
        <dbReference type="ChEBI" id="CHEBI:597326"/>
    </cofactor>
</comment>
<accession>A0A1L4FSF6</accession>
<dbReference type="Gene3D" id="3.40.640.10">
    <property type="entry name" value="Type I PLP-dependent aspartate aminotransferase-like (Major domain)"/>
    <property type="match status" value="1"/>
</dbReference>